<keyword evidence="1 4" id="KW-0808">Transferase</keyword>
<dbReference type="InterPro" id="IPR016181">
    <property type="entry name" value="Acyl_CoA_acyltransferase"/>
</dbReference>
<dbReference type="InterPro" id="IPR000182">
    <property type="entry name" value="GNAT_dom"/>
</dbReference>
<dbReference type="SUPFAM" id="SSF55729">
    <property type="entry name" value="Acyl-CoA N-acyltransferases (Nat)"/>
    <property type="match status" value="1"/>
</dbReference>
<keyword evidence="5" id="KW-1185">Reference proteome</keyword>
<dbReference type="PANTHER" id="PTHR42919">
    <property type="entry name" value="N-ALPHA-ACETYLTRANSFERASE"/>
    <property type="match status" value="1"/>
</dbReference>
<keyword evidence="2 4" id="KW-0012">Acyltransferase</keyword>
<feature type="domain" description="N-acetyltransferase" evidence="3">
    <location>
        <begin position="1"/>
        <end position="153"/>
    </location>
</feature>
<dbReference type="Proteomes" id="UP000249134">
    <property type="component" value="Chromosome 1"/>
</dbReference>
<dbReference type="STRING" id="1348624.GCA_001591545_01351"/>
<evidence type="ECO:0000256" key="2">
    <source>
        <dbReference type="ARBA" id="ARBA00023315"/>
    </source>
</evidence>
<name>A0A2X4W7F4_LEDLE</name>
<dbReference type="PROSITE" id="PS51186">
    <property type="entry name" value="GNAT"/>
    <property type="match status" value="1"/>
</dbReference>
<dbReference type="PANTHER" id="PTHR42919:SF8">
    <property type="entry name" value="N-ALPHA-ACETYLTRANSFERASE 50"/>
    <property type="match status" value="1"/>
</dbReference>
<sequence>MKISQSKDYQLIAKLNKQVHDLHSTLYPSYFKEYNYEEIKDVFKECMKNKSFIFLLVEDNDVAVGYAWIGIRDYTEDAFKKAYNSVYVHQISIDETKQHKGYGSRLMEEVYAIAKNNGIDLIELDYWFDNNVAKEFYQKQGFSPYREFVYKKV</sequence>
<evidence type="ECO:0000313" key="4">
    <source>
        <dbReference type="EMBL" id="SQI58923.1"/>
    </source>
</evidence>
<dbReference type="Pfam" id="PF00583">
    <property type="entry name" value="Acetyltransf_1"/>
    <property type="match status" value="1"/>
</dbReference>
<dbReference type="Gene3D" id="3.40.630.30">
    <property type="match status" value="1"/>
</dbReference>
<accession>A0A2X4W7F4</accession>
<gene>
    <name evidence="4" type="ORF">NCTC4824_02299</name>
</gene>
<dbReference type="RefSeq" id="WP_066138716.1">
    <property type="nucleotide sequence ID" value="NZ_CBCSGM010000001.1"/>
</dbReference>
<dbReference type="EC" id="2.3.1.-" evidence="4"/>
<proteinExistence type="predicted"/>
<evidence type="ECO:0000256" key="1">
    <source>
        <dbReference type="ARBA" id="ARBA00022679"/>
    </source>
</evidence>
<dbReference type="EMBL" id="LS483476">
    <property type="protein sequence ID" value="SQI58923.1"/>
    <property type="molecule type" value="Genomic_DNA"/>
</dbReference>
<dbReference type="AlphaFoldDB" id="A0A2X4W7F4"/>
<organism evidence="4 5">
    <name type="scientific">Lederbergia lenta</name>
    <name type="common">Bacillus lentus</name>
    <dbReference type="NCBI Taxonomy" id="1467"/>
    <lineage>
        <taxon>Bacteria</taxon>
        <taxon>Bacillati</taxon>
        <taxon>Bacillota</taxon>
        <taxon>Bacilli</taxon>
        <taxon>Bacillales</taxon>
        <taxon>Bacillaceae</taxon>
        <taxon>Lederbergia</taxon>
    </lineage>
</organism>
<protein>
    <submittedName>
        <fullName evidence="4">GNAT family acetyltransferase</fullName>
        <ecNumber evidence="4">2.3.1.-</ecNumber>
    </submittedName>
</protein>
<dbReference type="KEGG" id="blen:NCTC4824_02299"/>
<evidence type="ECO:0000259" key="3">
    <source>
        <dbReference type="PROSITE" id="PS51186"/>
    </source>
</evidence>
<dbReference type="GO" id="GO:0016747">
    <property type="term" value="F:acyltransferase activity, transferring groups other than amino-acyl groups"/>
    <property type="evidence" value="ECO:0007669"/>
    <property type="project" value="InterPro"/>
</dbReference>
<reference evidence="4 5" key="1">
    <citation type="submission" date="2018-06" db="EMBL/GenBank/DDBJ databases">
        <authorList>
            <consortium name="Pathogen Informatics"/>
            <person name="Doyle S."/>
        </authorList>
    </citation>
    <scope>NUCLEOTIDE SEQUENCE [LARGE SCALE GENOMIC DNA]</scope>
    <source>
        <strain evidence="4 5">NCTC4824</strain>
    </source>
</reference>
<evidence type="ECO:0000313" key="5">
    <source>
        <dbReference type="Proteomes" id="UP000249134"/>
    </source>
</evidence>
<dbReference type="InterPro" id="IPR051556">
    <property type="entry name" value="N-term/lysine_N-AcTrnsfr"/>
</dbReference>
<dbReference type="CDD" id="cd04301">
    <property type="entry name" value="NAT_SF"/>
    <property type="match status" value="1"/>
</dbReference>